<organism evidence="2 3">
    <name type="scientific">Planobispora siamensis</name>
    <dbReference type="NCBI Taxonomy" id="936338"/>
    <lineage>
        <taxon>Bacteria</taxon>
        <taxon>Bacillati</taxon>
        <taxon>Actinomycetota</taxon>
        <taxon>Actinomycetes</taxon>
        <taxon>Streptosporangiales</taxon>
        <taxon>Streptosporangiaceae</taxon>
        <taxon>Planobispora</taxon>
    </lineage>
</organism>
<evidence type="ECO:0000313" key="3">
    <source>
        <dbReference type="Proteomes" id="UP000619788"/>
    </source>
</evidence>
<protein>
    <submittedName>
        <fullName evidence="2">ABC transporter permease</fullName>
    </submittedName>
</protein>
<name>A0A8J3SJA9_9ACTN</name>
<sequence length="245" mass="25409">MNRLIRAELLRARASRTVRTLAVLAPVTCVLWAGLGVALMGTDGPLPADDRVRNVYAMAQQAYVFTLLLGISGTAGEFRHQTITWRFLVTPDRGRVVDAKLAAYGIIGLAVAAVAALATLAAGALLLRLGGHPVTAPGVPAALAGAVVTVTGYGLLGVGLGALIRNQTTAVVVAMLWFMYADYLLTMLLPGLGRWLPAGAARALAGMSIGDAELLPAWAGGALFAAYVLAIVMAARLIALRRDVA</sequence>
<feature type="transmembrane region" description="Helical" evidence="1">
    <location>
        <begin position="21"/>
        <end position="42"/>
    </location>
</feature>
<proteinExistence type="predicted"/>
<dbReference type="Proteomes" id="UP000619788">
    <property type="component" value="Unassembled WGS sequence"/>
</dbReference>
<gene>
    <name evidence="2" type="ORF">Psi01_61760</name>
</gene>
<keyword evidence="1" id="KW-1133">Transmembrane helix</keyword>
<comment type="caution">
    <text evidence="2">The sequence shown here is derived from an EMBL/GenBank/DDBJ whole genome shotgun (WGS) entry which is preliminary data.</text>
</comment>
<feature type="transmembrane region" description="Helical" evidence="1">
    <location>
        <begin position="101"/>
        <end position="127"/>
    </location>
</feature>
<dbReference type="EMBL" id="BOOJ01000053">
    <property type="protein sequence ID" value="GIH95546.1"/>
    <property type="molecule type" value="Genomic_DNA"/>
</dbReference>
<dbReference type="AlphaFoldDB" id="A0A8J3SJA9"/>
<accession>A0A8J3SJA9</accession>
<feature type="transmembrane region" description="Helical" evidence="1">
    <location>
        <begin position="62"/>
        <end position="80"/>
    </location>
</feature>
<feature type="transmembrane region" description="Helical" evidence="1">
    <location>
        <begin position="217"/>
        <end position="239"/>
    </location>
</feature>
<evidence type="ECO:0000256" key="1">
    <source>
        <dbReference type="SAM" id="Phobius"/>
    </source>
</evidence>
<keyword evidence="3" id="KW-1185">Reference proteome</keyword>
<feature type="transmembrane region" description="Helical" evidence="1">
    <location>
        <begin position="139"/>
        <end position="163"/>
    </location>
</feature>
<keyword evidence="1" id="KW-0472">Membrane</keyword>
<reference evidence="2 3" key="1">
    <citation type="submission" date="2021-01" db="EMBL/GenBank/DDBJ databases">
        <title>Whole genome shotgun sequence of Planobispora siamensis NBRC 107568.</title>
        <authorList>
            <person name="Komaki H."/>
            <person name="Tamura T."/>
        </authorList>
    </citation>
    <scope>NUCLEOTIDE SEQUENCE [LARGE SCALE GENOMIC DNA]</scope>
    <source>
        <strain evidence="2 3">NBRC 107568</strain>
    </source>
</reference>
<dbReference type="RefSeq" id="WP_204067636.1">
    <property type="nucleotide sequence ID" value="NZ_BOOJ01000053.1"/>
</dbReference>
<keyword evidence="1" id="KW-0812">Transmembrane</keyword>
<feature type="transmembrane region" description="Helical" evidence="1">
    <location>
        <begin position="170"/>
        <end position="189"/>
    </location>
</feature>
<evidence type="ECO:0000313" key="2">
    <source>
        <dbReference type="EMBL" id="GIH95546.1"/>
    </source>
</evidence>